<feature type="domain" description="DUF4371" evidence="1">
    <location>
        <begin position="180"/>
        <end position="321"/>
    </location>
</feature>
<comment type="caution">
    <text evidence="2">The sequence shown here is derived from an EMBL/GenBank/DDBJ whole genome shotgun (WGS) entry which is preliminary data.</text>
</comment>
<evidence type="ECO:0000313" key="2">
    <source>
        <dbReference type="EMBL" id="KAL3384025.1"/>
    </source>
</evidence>
<reference evidence="2 3" key="1">
    <citation type="journal article" date="2024" name="bioRxiv">
        <title>A reference genome for Trichogramma kaykai: A tiny desert-dwelling parasitoid wasp with competing sex-ratio distorters.</title>
        <authorList>
            <person name="Culotta J."/>
            <person name="Lindsey A.R."/>
        </authorList>
    </citation>
    <scope>NUCLEOTIDE SEQUENCE [LARGE SCALE GENOMIC DNA]</scope>
    <source>
        <strain evidence="2 3">KSX58</strain>
    </source>
</reference>
<dbReference type="SUPFAM" id="SSF53098">
    <property type="entry name" value="Ribonuclease H-like"/>
    <property type="match status" value="1"/>
</dbReference>
<gene>
    <name evidence="2" type="ORF">TKK_020156</name>
</gene>
<dbReference type="InterPro" id="IPR025398">
    <property type="entry name" value="DUF4371"/>
</dbReference>
<dbReference type="PANTHER" id="PTHR46289">
    <property type="entry name" value="52 KDA REPRESSOR OF THE INHIBITOR OF THE PROTEIN KINASE-LIKE PROTEIN-RELATED"/>
    <property type="match status" value="1"/>
</dbReference>
<keyword evidence="3" id="KW-1185">Reference proteome</keyword>
<dbReference type="InterPro" id="IPR012337">
    <property type="entry name" value="RNaseH-like_sf"/>
</dbReference>
<organism evidence="2 3">
    <name type="scientific">Trichogramma kaykai</name>
    <dbReference type="NCBI Taxonomy" id="54128"/>
    <lineage>
        <taxon>Eukaryota</taxon>
        <taxon>Metazoa</taxon>
        <taxon>Ecdysozoa</taxon>
        <taxon>Arthropoda</taxon>
        <taxon>Hexapoda</taxon>
        <taxon>Insecta</taxon>
        <taxon>Pterygota</taxon>
        <taxon>Neoptera</taxon>
        <taxon>Endopterygota</taxon>
        <taxon>Hymenoptera</taxon>
        <taxon>Apocrita</taxon>
        <taxon>Proctotrupomorpha</taxon>
        <taxon>Chalcidoidea</taxon>
        <taxon>Trichogrammatidae</taxon>
        <taxon>Trichogramma</taxon>
    </lineage>
</organism>
<evidence type="ECO:0000313" key="3">
    <source>
        <dbReference type="Proteomes" id="UP001627154"/>
    </source>
</evidence>
<dbReference type="Proteomes" id="UP001627154">
    <property type="component" value="Unassembled WGS sequence"/>
</dbReference>
<accession>A0ABD2VTK8</accession>
<name>A0ABD2VTK8_9HYME</name>
<dbReference type="InterPro" id="IPR052958">
    <property type="entry name" value="IFN-induced_PKR_regulator"/>
</dbReference>
<protein>
    <recommendedName>
        <fullName evidence="1">DUF4371 domain-containing protein</fullName>
    </recommendedName>
</protein>
<dbReference type="AlphaFoldDB" id="A0ABD2VTK8"/>
<evidence type="ECO:0000259" key="1">
    <source>
        <dbReference type="Pfam" id="PF14291"/>
    </source>
</evidence>
<dbReference type="PANTHER" id="PTHR46289:SF14">
    <property type="entry name" value="DUF4371 DOMAIN-CONTAINING PROTEIN"/>
    <property type="match status" value="1"/>
</dbReference>
<sequence length="607" mass="68819">MSEKRKAVEKTEQSIKKRLKITDYFSNNQNNKNSTSNESDIHASSVLEQFSSIAVGTDSSVHYEQISEPTNVPQEVIDASYVIENISNVENNVPQAQPYNKIDEVTENDQDVTNNVKKNVSLIPLDIGNYVGATLDDQIKKNILRNPWVPPSNYIFPYSTHQKQGKEEKRLNQVTENRKRLTPIIESVIFLGKQNIPFRGHRDDGPVLNETDVNKGNFRELLRLRVKSGDLNLKKHLENSSARATYVSKTTQNQLIHFCGEEILSTIITRINDAKYYSILFDETTDIANVSQLSLVIRYFWKKSIYEDFVGFLDVQSEISAMNENFDNTMELKATGLNLGQIVLKKLKDMGMNLNHCVGITTDGCSVMTSDSCGAVKTVMAETKNASYCPCYNHKLNLSISQLSSVQAIRNVVGTLKDVIAFFKASAKRSHLLKNVMGHKLCGLCETRWVERHDGVIQFRDCIGKVIETLDHIATWTDMHTAAKAKSLRLSLCNGEVIISIVCLANLLNCTLQLSRYFQKTRIDMKSAQEFLVDTITILSNKRKKSEEYFANLFEEARSTAEELDVELKVPRLAGKQKNRENHSCKSVEDYYRVTIFIRLLDNIIAD</sequence>
<dbReference type="Pfam" id="PF14291">
    <property type="entry name" value="DUF4371"/>
    <property type="match status" value="1"/>
</dbReference>
<proteinExistence type="predicted"/>
<dbReference type="EMBL" id="JBJJXI010000180">
    <property type="protein sequence ID" value="KAL3384025.1"/>
    <property type="molecule type" value="Genomic_DNA"/>
</dbReference>